<reference evidence="9" key="1">
    <citation type="submission" date="2021-12" db="EMBL/GenBank/DDBJ databases">
        <authorList>
            <person name="King R."/>
        </authorList>
    </citation>
    <scope>NUCLEOTIDE SEQUENCE</scope>
</reference>
<evidence type="ECO:0000256" key="7">
    <source>
        <dbReference type="RuleBase" id="RU000304"/>
    </source>
</evidence>
<dbReference type="InterPro" id="IPR008271">
    <property type="entry name" value="Ser/Thr_kinase_AS"/>
</dbReference>
<feature type="domain" description="Protein kinase" evidence="8">
    <location>
        <begin position="1"/>
        <end position="188"/>
    </location>
</feature>
<dbReference type="FunFam" id="1.10.510.10:FF:000624">
    <property type="entry name" value="Mitogen-activated protein kinase"/>
    <property type="match status" value="1"/>
</dbReference>
<evidence type="ECO:0000256" key="4">
    <source>
        <dbReference type="ARBA" id="ARBA00022777"/>
    </source>
</evidence>
<dbReference type="OrthoDB" id="2158884at2759"/>
<dbReference type="PROSITE" id="PS00108">
    <property type="entry name" value="PROTEIN_KINASE_ST"/>
    <property type="match status" value="1"/>
</dbReference>
<sequence length="188" mass="21556">MNNFQTKYQIVSKIGEGTFSDVIKCVEKGSGKEFAAKRLKRICRTSFSEEKSKILMFQMISGIDHIHKSGFFHRDIKPENILIRFINEGENLKVADLGSIRGTYSVHPYTEYISTRWYRSPECLLTVGHYTSKMDIWAAACVFYEMLTFKPLFPGANEIDQLAKIHKVLGVPNANTLNKLKPKLWIDS</sequence>
<dbReference type="Gene3D" id="1.10.510.10">
    <property type="entry name" value="Transferase(Phosphotransferase) domain 1"/>
    <property type="match status" value="2"/>
</dbReference>
<dbReference type="GO" id="GO:0004674">
    <property type="term" value="F:protein serine/threonine kinase activity"/>
    <property type="evidence" value="ECO:0007669"/>
    <property type="project" value="UniProtKB-KW"/>
</dbReference>
<dbReference type="InterPro" id="IPR011009">
    <property type="entry name" value="Kinase-like_dom_sf"/>
</dbReference>
<dbReference type="GO" id="GO:0005524">
    <property type="term" value="F:ATP binding"/>
    <property type="evidence" value="ECO:0007669"/>
    <property type="project" value="UniProtKB-UniRule"/>
</dbReference>
<evidence type="ECO:0000256" key="2">
    <source>
        <dbReference type="ARBA" id="ARBA00022679"/>
    </source>
</evidence>
<protein>
    <recommendedName>
        <fullName evidence="8">Protein kinase domain-containing protein</fullName>
    </recommendedName>
</protein>
<dbReference type="EMBL" id="OV121134">
    <property type="protein sequence ID" value="CAH0553807.1"/>
    <property type="molecule type" value="Genomic_DNA"/>
</dbReference>
<organism evidence="9 10">
    <name type="scientific">Brassicogethes aeneus</name>
    <name type="common">Rape pollen beetle</name>
    <name type="synonym">Meligethes aeneus</name>
    <dbReference type="NCBI Taxonomy" id="1431903"/>
    <lineage>
        <taxon>Eukaryota</taxon>
        <taxon>Metazoa</taxon>
        <taxon>Ecdysozoa</taxon>
        <taxon>Arthropoda</taxon>
        <taxon>Hexapoda</taxon>
        <taxon>Insecta</taxon>
        <taxon>Pterygota</taxon>
        <taxon>Neoptera</taxon>
        <taxon>Endopterygota</taxon>
        <taxon>Coleoptera</taxon>
        <taxon>Polyphaga</taxon>
        <taxon>Cucujiformia</taxon>
        <taxon>Nitidulidae</taxon>
        <taxon>Meligethinae</taxon>
        <taxon>Brassicogethes</taxon>
    </lineage>
</organism>
<evidence type="ECO:0000313" key="9">
    <source>
        <dbReference type="EMBL" id="CAH0553807.1"/>
    </source>
</evidence>
<dbReference type="SUPFAM" id="SSF56112">
    <property type="entry name" value="Protein kinase-like (PK-like)"/>
    <property type="match status" value="1"/>
</dbReference>
<keyword evidence="2" id="KW-0808">Transferase</keyword>
<evidence type="ECO:0000256" key="3">
    <source>
        <dbReference type="ARBA" id="ARBA00022741"/>
    </source>
</evidence>
<dbReference type="InterPro" id="IPR000719">
    <property type="entry name" value="Prot_kinase_dom"/>
</dbReference>
<evidence type="ECO:0000259" key="8">
    <source>
        <dbReference type="PROSITE" id="PS50011"/>
    </source>
</evidence>
<keyword evidence="10" id="KW-1185">Reference proteome</keyword>
<name>A0A9P0B4E4_BRAAE</name>
<keyword evidence="5 6" id="KW-0067">ATP-binding</keyword>
<dbReference type="InterPro" id="IPR017441">
    <property type="entry name" value="Protein_kinase_ATP_BS"/>
</dbReference>
<keyword evidence="3 6" id="KW-0547">Nucleotide-binding</keyword>
<dbReference type="Proteomes" id="UP001154078">
    <property type="component" value="Chromosome 3"/>
</dbReference>
<proteinExistence type="inferred from homology"/>
<dbReference type="InterPro" id="IPR050117">
    <property type="entry name" value="MAPK"/>
</dbReference>
<evidence type="ECO:0000256" key="1">
    <source>
        <dbReference type="ARBA" id="ARBA00022527"/>
    </source>
</evidence>
<dbReference type="AlphaFoldDB" id="A0A9P0B4E4"/>
<dbReference type="PROSITE" id="PS50011">
    <property type="entry name" value="PROTEIN_KINASE_DOM"/>
    <property type="match status" value="1"/>
</dbReference>
<evidence type="ECO:0000256" key="5">
    <source>
        <dbReference type="ARBA" id="ARBA00022840"/>
    </source>
</evidence>
<keyword evidence="4" id="KW-0418">Kinase</keyword>
<dbReference type="PANTHER" id="PTHR24055">
    <property type="entry name" value="MITOGEN-ACTIVATED PROTEIN KINASE"/>
    <property type="match status" value="1"/>
</dbReference>
<dbReference type="PROSITE" id="PS00107">
    <property type="entry name" value="PROTEIN_KINASE_ATP"/>
    <property type="match status" value="1"/>
</dbReference>
<feature type="binding site" evidence="6">
    <location>
        <position position="37"/>
    </location>
    <ligand>
        <name>ATP</name>
        <dbReference type="ChEBI" id="CHEBI:30616"/>
    </ligand>
</feature>
<gene>
    <name evidence="9" type="ORF">MELIAE_LOCUS5711</name>
</gene>
<evidence type="ECO:0000313" key="10">
    <source>
        <dbReference type="Proteomes" id="UP001154078"/>
    </source>
</evidence>
<accession>A0A9P0B4E4</accession>
<keyword evidence="1 7" id="KW-0723">Serine/threonine-protein kinase</keyword>
<dbReference type="Pfam" id="PF00069">
    <property type="entry name" value="Pkinase"/>
    <property type="match status" value="1"/>
</dbReference>
<comment type="similarity">
    <text evidence="7">Belongs to the protein kinase superfamily.</text>
</comment>
<evidence type="ECO:0000256" key="6">
    <source>
        <dbReference type="PROSITE-ProRule" id="PRU10141"/>
    </source>
</evidence>
<dbReference type="SMART" id="SM00220">
    <property type="entry name" value="S_TKc"/>
    <property type="match status" value="1"/>
</dbReference>